<protein>
    <recommendedName>
        <fullName evidence="2">Retrotransposon gag domain-containing protein</fullName>
    </recommendedName>
</protein>
<feature type="region of interest" description="Disordered" evidence="1">
    <location>
        <begin position="138"/>
        <end position="174"/>
    </location>
</feature>
<dbReference type="GeneID" id="121211362"/>
<dbReference type="PANTHER" id="PTHR34482">
    <property type="entry name" value="DNA DAMAGE-INDUCIBLE PROTEIN 1-LIKE"/>
    <property type="match status" value="1"/>
</dbReference>
<dbReference type="InterPro" id="IPR005162">
    <property type="entry name" value="Retrotrans_gag_dom"/>
</dbReference>
<dbReference type="Proteomes" id="UP000818029">
    <property type="component" value="Chromosome A12"/>
</dbReference>
<dbReference type="RefSeq" id="XP_040940051.1">
    <property type="nucleotide sequence ID" value="XM_041084117.1"/>
</dbReference>
<evidence type="ECO:0000256" key="1">
    <source>
        <dbReference type="SAM" id="MobiDB-lite"/>
    </source>
</evidence>
<sequence length="232" mass="26630">MDDLDFTDEQKLKGAVSLLHDEAYQWCLTVKEGTQPDRLTWDLFKTVYQNKYVAASYTDARRREFLNLTQGDRSVAECEAEFFRLSHYARGMVMNEYERCIRFENGLHDSLRVLIAPQREWDFLVLVEKAKIADEVKRSERQNREQGKVKRDSESTGSSMRPKKKAKADGSVRVGPKVAPAGVTIYQLCNRRHPGECWRSTSACLKRGSTEHRVKDCPLRGNQVQAPVVETA</sequence>
<feature type="domain" description="Retrotransposon gag" evidence="2">
    <location>
        <begin position="15"/>
        <end position="108"/>
    </location>
</feature>
<name>A0ABM2ZBH5_GOSHI</name>
<proteinExistence type="predicted"/>
<dbReference type="Pfam" id="PF03732">
    <property type="entry name" value="Retrotrans_gag"/>
    <property type="match status" value="1"/>
</dbReference>
<evidence type="ECO:0000259" key="2">
    <source>
        <dbReference type="Pfam" id="PF03732"/>
    </source>
</evidence>
<evidence type="ECO:0000313" key="3">
    <source>
        <dbReference type="Proteomes" id="UP000818029"/>
    </source>
</evidence>
<keyword evidence="3" id="KW-1185">Reference proteome</keyword>
<gene>
    <name evidence="4" type="primary">LOC121211362</name>
</gene>
<organism evidence="3 4">
    <name type="scientific">Gossypium hirsutum</name>
    <name type="common">Upland cotton</name>
    <name type="synonym">Gossypium mexicanum</name>
    <dbReference type="NCBI Taxonomy" id="3635"/>
    <lineage>
        <taxon>Eukaryota</taxon>
        <taxon>Viridiplantae</taxon>
        <taxon>Streptophyta</taxon>
        <taxon>Embryophyta</taxon>
        <taxon>Tracheophyta</taxon>
        <taxon>Spermatophyta</taxon>
        <taxon>Magnoliopsida</taxon>
        <taxon>eudicotyledons</taxon>
        <taxon>Gunneridae</taxon>
        <taxon>Pentapetalae</taxon>
        <taxon>rosids</taxon>
        <taxon>malvids</taxon>
        <taxon>Malvales</taxon>
        <taxon>Malvaceae</taxon>
        <taxon>Malvoideae</taxon>
        <taxon>Gossypium</taxon>
    </lineage>
</organism>
<accession>A0ABM2ZBH5</accession>
<evidence type="ECO:0000313" key="4">
    <source>
        <dbReference type="RefSeq" id="XP_040940051.1"/>
    </source>
</evidence>
<dbReference type="PANTHER" id="PTHR34482:SF36">
    <property type="entry name" value="RETROTRANSPOSON GAG DOMAIN-CONTAINING PROTEIN"/>
    <property type="match status" value="1"/>
</dbReference>
<feature type="compositionally biased region" description="Basic and acidic residues" evidence="1">
    <location>
        <begin position="138"/>
        <end position="154"/>
    </location>
</feature>
<reference evidence="4" key="2">
    <citation type="submission" date="2025-08" db="UniProtKB">
        <authorList>
            <consortium name="RefSeq"/>
        </authorList>
    </citation>
    <scope>IDENTIFICATION</scope>
</reference>
<reference evidence="3" key="1">
    <citation type="journal article" date="2020" name="Nat. Genet.">
        <title>Genomic diversifications of five Gossypium allopolyploid species and their impact on cotton improvement.</title>
        <authorList>
            <person name="Chen Z.J."/>
            <person name="Sreedasyam A."/>
            <person name="Ando A."/>
            <person name="Song Q."/>
            <person name="De Santiago L.M."/>
            <person name="Hulse-Kemp A.M."/>
            <person name="Ding M."/>
            <person name="Ye W."/>
            <person name="Kirkbride R.C."/>
            <person name="Jenkins J."/>
            <person name="Plott C."/>
            <person name="Lovell J."/>
            <person name="Lin Y.M."/>
            <person name="Vaughn R."/>
            <person name="Liu B."/>
            <person name="Simpson S."/>
            <person name="Scheffler B.E."/>
            <person name="Wen L."/>
            <person name="Saski C.A."/>
            <person name="Grover C.E."/>
            <person name="Hu G."/>
            <person name="Conover J.L."/>
            <person name="Carlson J.W."/>
            <person name="Shu S."/>
            <person name="Boston L.B."/>
            <person name="Williams M."/>
            <person name="Peterson D.G."/>
            <person name="McGee K."/>
            <person name="Jones D.C."/>
            <person name="Wendel J.F."/>
            <person name="Stelly D.M."/>
            <person name="Grimwood J."/>
            <person name="Schmutz J."/>
        </authorList>
    </citation>
    <scope>NUCLEOTIDE SEQUENCE [LARGE SCALE GENOMIC DNA]</scope>
    <source>
        <strain evidence="3">cv. TM-1</strain>
    </source>
</reference>